<organism evidence="1 2">
    <name type="scientific">Carnobacterium divergens</name>
    <name type="common">Lactobacillus divergens</name>
    <dbReference type="NCBI Taxonomy" id="2748"/>
    <lineage>
        <taxon>Bacteria</taxon>
        <taxon>Bacillati</taxon>
        <taxon>Bacillota</taxon>
        <taxon>Bacilli</taxon>
        <taxon>Lactobacillales</taxon>
        <taxon>Carnobacteriaceae</taxon>
        <taxon>Carnobacterium</taxon>
    </lineage>
</organism>
<dbReference type="RefSeq" id="WP_414735227.1">
    <property type="nucleotide sequence ID" value="NZ_JBFUWL010000003.1"/>
</dbReference>
<reference evidence="1 2" key="1">
    <citation type="journal article" date="2018" name="Int. J. Food Microbiol.">
        <title>Growth of Carnobacterium spp. isolated from chilled vacuum-packaged meat under relevant acidic conditions.</title>
        <authorList>
            <person name="Zhang P."/>
            <person name="Badoni M."/>
            <person name="Ganzle M."/>
            <person name="Yang X."/>
        </authorList>
    </citation>
    <scope>NUCLEOTIDE SEQUENCE [LARGE SCALE GENOMIC DNA]</scope>
    <source>
        <strain evidence="1 2">B2</strain>
    </source>
</reference>
<name>A0A7Z8D081_CARDV</name>
<protein>
    <submittedName>
        <fullName evidence="1">Uncharacterized protein</fullName>
    </submittedName>
</protein>
<evidence type="ECO:0000313" key="2">
    <source>
        <dbReference type="Proteomes" id="UP000297938"/>
    </source>
</evidence>
<accession>A0A7Z8D081</accession>
<comment type="caution">
    <text evidence="1">The sequence shown here is derived from an EMBL/GenBank/DDBJ whole genome shotgun (WGS) entry which is preliminary data.</text>
</comment>
<dbReference type="EMBL" id="NRPP01000007">
    <property type="protein sequence ID" value="TFJ28790.1"/>
    <property type="molecule type" value="Genomic_DNA"/>
</dbReference>
<sequence>MIDINWLDAINYDIYFENECGNTFLRNVIVPFEFLERDIETYFCNHFKEGTIKIISIKKVNYVWLSKSHYKIN</sequence>
<proteinExistence type="predicted"/>
<dbReference type="Proteomes" id="UP000297938">
    <property type="component" value="Unassembled WGS sequence"/>
</dbReference>
<gene>
    <name evidence="1" type="ORF">CKN69_04450</name>
</gene>
<evidence type="ECO:0000313" key="1">
    <source>
        <dbReference type="EMBL" id="TFJ28790.1"/>
    </source>
</evidence>
<dbReference type="AlphaFoldDB" id="A0A7Z8D081"/>